<accession>A0A6J5RQH2</accession>
<dbReference type="EMBL" id="LR797291">
    <property type="protein sequence ID" value="CAB4199610.1"/>
    <property type="molecule type" value="Genomic_DNA"/>
</dbReference>
<sequence>MPDFNTTREAQGKTDGSKDILAQARKDWDAAEMRERENIRLAYEDLEFLSGDELSQWPIKERTERANEGRPTLQINQLPQFVHQITGDIRQMRPSIKVVPIDSQADEKRADLMAGLIRYVENRSDASAIYFRTADSQVACGIGHWQVITEYSTATFNQEIRIAPIEDGVSVLWDPDAVLPGKDDARFCFVPVDMSRVAFEAKWPGITPSMFDDTKWAHNTEWYTDDYVRIAAYWVKKPSKKMLALGLDGALTDVTDADESVLAYHKSKGARIEERESVKLCRYLITASNVLEKREDWPGRIIPIIPVVGEETRIGRKVIRHGIVRNAKDPQRMSNYFHSAHTETVALQPKAPFIVTETNIAKYQDMWEQANTKNFPYLVVEPDTKNGGASPQRIQPPVSSQGVLDGLTMAKEDLRSVIGIYDASLGKQSNETSGKAIMARQREGDTGSYLYIDNFSRAVRRTGEIIVDLIPHVYDTERTIRIMGEDGKIDVMEINKADGIDPQSGETVFSHDLTVGAYDVVATIGPSYTTRREEAKEGMTEFVRAAPNTAPLILDLIAKAQDWPMSDDIAKRIRVTLPPKILQFEAMEKQGATPEQIDQFLMQGQEPPPDPKMVKVQQDGQLAQAKLQGEQQKTMAEMQIRMEEMAAENQRAQQQFMADMRKIMVDSQTKIEVAQINAGVGMHRNVIDATAQEDQRAHDMRNAEQDRLLDAHDINTDAALRQHDINTSAQVAQYQTDNRPAPIAGP</sequence>
<feature type="compositionally biased region" description="Polar residues" evidence="1">
    <location>
        <begin position="725"/>
        <end position="738"/>
    </location>
</feature>
<dbReference type="InterPro" id="IPR032427">
    <property type="entry name" value="P22_portal"/>
</dbReference>
<dbReference type="Pfam" id="PF16510">
    <property type="entry name" value="P22_portal"/>
    <property type="match status" value="1"/>
</dbReference>
<evidence type="ECO:0000256" key="1">
    <source>
        <dbReference type="SAM" id="MobiDB-lite"/>
    </source>
</evidence>
<organism evidence="4">
    <name type="scientific">uncultured Caudovirales phage</name>
    <dbReference type="NCBI Taxonomy" id="2100421"/>
    <lineage>
        <taxon>Viruses</taxon>
        <taxon>Duplodnaviria</taxon>
        <taxon>Heunggongvirae</taxon>
        <taxon>Uroviricota</taxon>
        <taxon>Caudoviricetes</taxon>
        <taxon>Peduoviridae</taxon>
        <taxon>Maltschvirus</taxon>
        <taxon>Maltschvirus maltsch</taxon>
    </lineage>
</organism>
<protein>
    <submittedName>
        <fullName evidence="4">Phage P22-like portal protein</fullName>
    </submittedName>
</protein>
<proteinExistence type="predicted"/>
<evidence type="ECO:0000313" key="5">
    <source>
        <dbReference type="EMBL" id="CAB4214458.1"/>
    </source>
</evidence>
<feature type="compositionally biased region" description="Basic and acidic residues" evidence="1">
    <location>
        <begin position="10"/>
        <end position="21"/>
    </location>
</feature>
<dbReference type="EMBL" id="LR796876">
    <property type="protein sequence ID" value="CAB4171916.1"/>
    <property type="molecule type" value="Genomic_DNA"/>
</dbReference>
<evidence type="ECO:0000313" key="4">
    <source>
        <dbReference type="EMBL" id="CAB4199610.1"/>
    </source>
</evidence>
<feature type="compositionally biased region" description="Basic and acidic residues" evidence="1">
    <location>
        <begin position="693"/>
        <end position="724"/>
    </location>
</feature>
<feature type="region of interest" description="Disordered" evidence="1">
    <location>
        <begin position="1"/>
        <end position="21"/>
    </location>
</feature>
<evidence type="ECO:0000313" key="3">
    <source>
        <dbReference type="EMBL" id="CAB4183885.1"/>
    </source>
</evidence>
<evidence type="ECO:0000313" key="2">
    <source>
        <dbReference type="EMBL" id="CAB4171916.1"/>
    </source>
</evidence>
<gene>
    <name evidence="3" type="ORF">UFOVP1097_8</name>
    <name evidence="4" type="ORF">UFOVP1349_2</name>
    <name evidence="5" type="ORF">UFOVP1456_39</name>
    <name evidence="2" type="ORF">UFOVP925_41</name>
</gene>
<reference evidence="4" key="1">
    <citation type="submission" date="2020-05" db="EMBL/GenBank/DDBJ databases">
        <authorList>
            <person name="Chiriac C."/>
            <person name="Salcher M."/>
            <person name="Ghai R."/>
            <person name="Kavagutti S V."/>
        </authorList>
    </citation>
    <scope>NUCLEOTIDE SEQUENCE</scope>
</reference>
<name>A0A6J5RQH2_9CAUD</name>
<feature type="region of interest" description="Disordered" evidence="1">
    <location>
        <begin position="692"/>
        <end position="746"/>
    </location>
</feature>
<dbReference type="EMBL" id="LR797404">
    <property type="protein sequence ID" value="CAB4214458.1"/>
    <property type="molecule type" value="Genomic_DNA"/>
</dbReference>
<dbReference type="EMBL" id="LR797048">
    <property type="protein sequence ID" value="CAB4183885.1"/>
    <property type="molecule type" value="Genomic_DNA"/>
</dbReference>